<reference evidence="3" key="1">
    <citation type="submission" date="2018-05" db="EMBL/GenBank/DDBJ databases">
        <authorList>
            <person name="Feng T."/>
        </authorList>
    </citation>
    <scope>NUCLEOTIDE SEQUENCE [LARGE SCALE GENOMIC DNA]</scope>
    <source>
        <strain evidence="3">S27</strain>
    </source>
</reference>
<dbReference type="OrthoDB" id="3644774at2"/>
<evidence type="ECO:0000313" key="2">
    <source>
        <dbReference type="EMBL" id="RDK03915.1"/>
    </source>
</evidence>
<dbReference type="Proteomes" id="UP000254875">
    <property type="component" value="Unassembled WGS sequence"/>
</dbReference>
<comment type="caution">
    <text evidence="2">The sequence shown here is derived from an EMBL/GenBank/DDBJ whole genome shotgun (WGS) entry which is preliminary data.</text>
</comment>
<name>A0A370NEB4_9BURK</name>
<dbReference type="SUPFAM" id="SSF101898">
    <property type="entry name" value="NHL repeat"/>
    <property type="match status" value="1"/>
</dbReference>
<protein>
    <recommendedName>
        <fullName evidence="4">SMP-30/gluconolaconase/LRE-like region family protein</fullName>
    </recommendedName>
</protein>
<proteinExistence type="predicted"/>
<accession>A0A370NEB4</accession>
<dbReference type="EMBL" id="QHKS01000003">
    <property type="protein sequence ID" value="RDK03915.1"/>
    <property type="molecule type" value="Genomic_DNA"/>
</dbReference>
<evidence type="ECO:0008006" key="4">
    <source>
        <dbReference type="Google" id="ProtNLM"/>
    </source>
</evidence>
<organism evidence="2 3">
    <name type="scientific">Paraburkholderia lacunae</name>
    <dbReference type="NCBI Taxonomy" id="2211104"/>
    <lineage>
        <taxon>Bacteria</taxon>
        <taxon>Pseudomonadati</taxon>
        <taxon>Pseudomonadota</taxon>
        <taxon>Betaproteobacteria</taxon>
        <taxon>Burkholderiales</taxon>
        <taxon>Burkholderiaceae</taxon>
        <taxon>Paraburkholderia</taxon>
    </lineage>
</organism>
<keyword evidence="3" id="KW-1185">Reference proteome</keyword>
<feature type="region of interest" description="Disordered" evidence="1">
    <location>
        <begin position="331"/>
        <end position="367"/>
    </location>
</feature>
<evidence type="ECO:0000256" key="1">
    <source>
        <dbReference type="SAM" id="MobiDB-lite"/>
    </source>
</evidence>
<dbReference type="InterPro" id="IPR015943">
    <property type="entry name" value="WD40/YVTN_repeat-like_dom_sf"/>
</dbReference>
<evidence type="ECO:0000313" key="3">
    <source>
        <dbReference type="Proteomes" id="UP000254875"/>
    </source>
</evidence>
<dbReference type="AlphaFoldDB" id="A0A370NEB4"/>
<sequence length="817" mass="88764">MRVTHAASGAAIDTSVDAALDAPVVPMLAAAAEPDLAPALAHPPLSYRSSWIGNTYGYADRRWVQGDVQAIAVTPAGDVYTNAPWDEGGGEVGHYRDGQLLQYGSETHSWGRVGGDAVAVNDDYVFTAQVISSMGDEIAAQKNLPRAGELWYGVARRSRADLRKPAPFAGQTEWPGVALAFRLMWKSSDKEEYSIRGLAADAARLYVSNQRDNRVDIYDARSMQPAGHFAAEQPGKLALAPDGTLWVIERSRTDAARRVVHHALDGEPLGALNLPVGAVPVDLALDANGRVYVADNGPRQQVLIFSRATDAASSIADSAVAALKLAPAKPTEKSAAKSAAKSAEPTASKPAARIAPATQPAPAKPAVNQDVSMQLTATLGETGGIYAGRAGTPGPLRFNGLTGVGVDRAGNVYVAMNGSGPRSHRPDAVGNTAGVLLESYAPDGTRRFSLQSLLFIDGAQFVEGDPPSVYSGGKRFTLDLSRPLGEEWRYAGFTADRFRYPYDPFFNLNEAQRGTPMVRDIEGRRLLYTLDMTSSYLRIYRFAGDQETAIPSGLFALWHIPGPWPPNQPARGEWIWRDTAGKGRFAPHDFEQNTADMRDEGPKLRGWWVDRRGDIWQGTATEGIRCFPLQGFDRTGNPVYHYASLRTYDTPSRLNHLARLVYDDATDTLYLSGSTRQRPFNEANWNGAGSLLARYDHWKSGKPVLRYAIEWPDRGPENPLFMTGFAVGGDYLFAVESRSAVVSVYERDTGREVGHLAPGPEVGSTSGMMDEAMPISAHRLASGEYLVFVEEDLHGKTIMYRFTPPARPAAQTSLESH</sequence>
<gene>
    <name evidence="2" type="ORF">DLM46_05430</name>
</gene>
<dbReference type="Gene3D" id="2.130.10.10">
    <property type="entry name" value="YVTN repeat-like/Quinoprotein amine dehydrogenase"/>
    <property type="match status" value="1"/>
</dbReference>
<feature type="compositionally biased region" description="Low complexity" evidence="1">
    <location>
        <begin position="336"/>
        <end position="366"/>
    </location>
</feature>